<dbReference type="Proteomes" id="UP000216998">
    <property type="component" value="Unassembled WGS sequence"/>
</dbReference>
<gene>
    <name evidence="1" type="ORF">CHU95_18620</name>
</gene>
<sequence length="101" mass="11504">MLMALAFIAAPSILAQTVPPGQKPVARNGPAMEQEVIVTGRRDGEPDFQEQQEYHFQEYRRLKQIYDPDPLPVIRSDRLVRMPEAISSTVQGKPTLTEKQW</sequence>
<proteinExistence type="predicted"/>
<organism evidence="1 2">
    <name type="scientific">Niveispirillum lacus</name>
    <dbReference type="NCBI Taxonomy" id="1981099"/>
    <lineage>
        <taxon>Bacteria</taxon>
        <taxon>Pseudomonadati</taxon>
        <taxon>Pseudomonadota</taxon>
        <taxon>Alphaproteobacteria</taxon>
        <taxon>Rhodospirillales</taxon>
        <taxon>Azospirillaceae</taxon>
        <taxon>Niveispirillum</taxon>
    </lineage>
</organism>
<comment type="caution">
    <text evidence="1">The sequence shown here is derived from an EMBL/GenBank/DDBJ whole genome shotgun (WGS) entry which is preliminary data.</text>
</comment>
<protein>
    <submittedName>
        <fullName evidence="1">Uncharacterized protein</fullName>
    </submittedName>
</protein>
<evidence type="ECO:0000313" key="1">
    <source>
        <dbReference type="EMBL" id="OYQ32766.1"/>
    </source>
</evidence>
<accession>A0A255YU45</accession>
<name>A0A255YU45_9PROT</name>
<dbReference type="EMBL" id="NOXU01000031">
    <property type="protein sequence ID" value="OYQ32766.1"/>
    <property type="molecule type" value="Genomic_DNA"/>
</dbReference>
<dbReference type="AlphaFoldDB" id="A0A255YU45"/>
<reference evidence="1 2" key="1">
    <citation type="submission" date="2017-07" db="EMBL/GenBank/DDBJ databases">
        <title>Niveispirillum cyanobacteriorum sp. nov., isolated from cyanobacterial aggregates in a eutrophic lake.</title>
        <authorList>
            <person name="Cai H."/>
        </authorList>
    </citation>
    <scope>NUCLEOTIDE SEQUENCE [LARGE SCALE GENOMIC DNA]</scope>
    <source>
        <strain evidence="2">TH1-14</strain>
    </source>
</reference>
<keyword evidence="2" id="KW-1185">Reference proteome</keyword>
<evidence type="ECO:0000313" key="2">
    <source>
        <dbReference type="Proteomes" id="UP000216998"/>
    </source>
</evidence>